<feature type="non-terminal residue" evidence="1">
    <location>
        <position position="1"/>
    </location>
</feature>
<comment type="caution">
    <text evidence="1">The sequence shown here is derived from an EMBL/GenBank/DDBJ whole genome shotgun (WGS) entry which is preliminary data.</text>
</comment>
<dbReference type="EMBL" id="CAJVPL010011075">
    <property type="protein sequence ID" value="CAG8682891.1"/>
    <property type="molecule type" value="Genomic_DNA"/>
</dbReference>
<organism evidence="1 2">
    <name type="scientific">Ambispora gerdemannii</name>
    <dbReference type="NCBI Taxonomy" id="144530"/>
    <lineage>
        <taxon>Eukaryota</taxon>
        <taxon>Fungi</taxon>
        <taxon>Fungi incertae sedis</taxon>
        <taxon>Mucoromycota</taxon>
        <taxon>Glomeromycotina</taxon>
        <taxon>Glomeromycetes</taxon>
        <taxon>Archaeosporales</taxon>
        <taxon>Ambisporaceae</taxon>
        <taxon>Ambispora</taxon>
    </lineage>
</organism>
<accession>A0A9N9HKN1</accession>
<gene>
    <name evidence="1" type="ORF">AGERDE_LOCUS12748</name>
</gene>
<protein>
    <submittedName>
        <fullName evidence="1">10941_t:CDS:1</fullName>
    </submittedName>
</protein>
<reference evidence="1" key="1">
    <citation type="submission" date="2021-06" db="EMBL/GenBank/DDBJ databases">
        <authorList>
            <person name="Kallberg Y."/>
            <person name="Tangrot J."/>
            <person name="Rosling A."/>
        </authorList>
    </citation>
    <scope>NUCLEOTIDE SEQUENCE</scope>
    <source>
        <strain evidence="1">MT106</strain>
    </source>
</reference>
<evidence type="ECO:0000313" key="2">
    <source>
        <dbReference type="Proteomes" id="UP000789831"/>
    </source>
</evidence>
<dbReference type="OrthoDB" id="2396538at2759"/>
<evidence type="ECO:0000313" key="1">
    <source>
        <dbReference type="EMBL" id="CAG8682891.1"/>
    </source>
</evidence>
<keyword evidence="2" id="KW-1185">Reference proteome</keyword>
<dbReference type="AlphaFoldDB" id="A0A9N9HKN1"/>
<name>A0A9N9HKN1_9GLOM</name>
<proteinExistence type="predicted"/>
<dbReference type="Proteomes" id="UP000789831">
    <property type="component" value="Unassembled WGS sequence"/>
</dbReference>
<sequence>VAKFDKLDGQIKFTQVDNTHVQIEGQLNKGFTDTDPSNYHADIGGFIDFTFAQLGVVITPPGTAPFKANIPGDVTLLIGQTLTITHTDTPLDSAEIKSG</sequence>